<dbReference type="Gene3D" id="3.40.309.10">
    <property type="entry name" value="Aldehyde Dehydrogenase, Chain A, domain 2"/>
    <property type="match status" value="1"/>
</dbReference>
<dbReference type="InterPro" id="IPR029510">
    <property type="entry name" value="Ald_DH_CS_GLU"/>
</dbReference>
<dbReference type="Proteomes" id="UP000309668">
    <property type="component" value="Unassembled WGS sequence"/>
</dbReference>
<feature type="active site" evidence="3">
    <location>
        <position position="252"/>
    </location>
</feature>
<evidence type="ECO:0000256" key="2">
    <source>
        <dbReference type="ARBA" id="ARBA00023002"/>
    </source>
</evidence>
<evidence type="ECO:0000256" key="4">
    <source>
        <dbReference type="RuleBase" id="RU003345"/>
    </source>
</evidence>
<feature type="domain" description="Aldehyde dehydrogenase" evidence="5">
    <location>
        <begin position="21"/>
        <end position="472"/>
    </location>
</feature>
<sequence length="478" mass="52281">MPILKDTYPLYLNNKAVQPNTDLKVTDKFTGEVAFRTALATPEIIDEAIAGSVRAAEPMARLASYERQDVLMHCVERFKQRYDELAYALCVEAGKPIKDAEGEVTRLIDTFRIAAEEAVRIHGEVMPLDISERAKGYESIWKRYPIGPCSFISPFNFPLNLAAHKIAPAIAVGCPFVMKPASKTPLGAIIMGEVLAECDVLPEGAFSILPASRDGADLFTVDERLKLLSFTGSPGVGWDLKARCGKKKVVLELGGNAAVVVDHDADLDDALERIIFGAFYQSGQSCIGVQRIIIHESVYDRFKDMLVAKTKTLVAGDPKDRDTFIGPMISEGEAKRLKGWIDEAVDGGAALLCGGQLDGAMLAATLLENVHPDAKAINEEAFGPLAILQKFSDFDEALAEVNRSKFGLQAGIFTRDLFKMFDAWDRLEVGGVVINDVPSYRVDNMPYGGVKDSGLGREGIKFAMEDMTEIRNLVIRRG</sequence>
<dbReference type="InterPro" id="IPR051020">
    <property type="entry name" value="ALDH-related_metabolic_enz"/>
</dbReference>
<evidence type="ECO:0000313" key="7">
    <source>
        <dbReference type="Proteomes" id="UP000309668"/>
    </source>
</evidence>
<name>A0A5S3PA38_9SPHN</name>
<comment type="caution">
    <text evidence="6">The sequence shown here is derived from an EMBL/GenBank/DDBJ whole genome shotgun (WGS) entry which is preliminary data.</text>
</comment>
<evidence type="ECO:0000313" key="6">
    <source>
        <dbReference type="EMBL" id="TMM50336.1"/>
    </source>
</evidence>
<evidence type="ECO:0000256" key="1">
    <source>
        <dbReference type="ARBA" id="ARBA00009986"/>
    </source>
</evidence>
<dbReference type="Gene3D" id="3.40.605.10">
    <property type="entry name" value="Aldehyde Dehydrogenase, Chain A, domain 1"/>
    <property type="match status" value="1"/>
</dbReference>
<dbReference type="RefSeq" id="WP_138616054.1">
    <property type="nucleotide sequence ID" value="NZ_VCAO01000001.1"/>
</dbReference>
<dbReference type="Pfam" id="PF00171">
    <property type="entry name" value="Aldedh"/>
    <property type="match status" value="1"/>
</dbReference>
<dbReference type="CDD" id="cd07147">
    <property type="entry name" value="ALDH_F21_RNP123"/>
    <property type="match status" value="1"/>
</dbReference>
<accession>A0A5S3PA38</accession>
<dbReference type="SUPFAM" id="SSF53720">
    <property type="entry name" value="ALDH-like"/>
    <property type="match status" value="1"/>
</dbReference>
<keyword evidence="2 4" id="KW-0560">Oxidoreductase</keyword>
<dbReference type="AlphaFoldDB" id="A0A5S3PA38"/>
<protein>
    <submittedName>
        <fullName evidence="6">Aldehyde dehydrogenase family protein</fullName>
    </submittedName>
</protein>
<dbReference type="OrthoDB" id="9761688at2"/>
<gene>
    <name evidence="6" type="ORF">FEV51_03950</name>
</gene>
<evidence type="ECO:0000256" key="3">
    <source>
        <dbReference type="PROSITE-ProRule" id="PRU10007"/>
    </source>
</evidence>
<keyword evidence="7" id="KW-1185">Reference proteome</keyword>
<dbReference type="InterPro" id="IPR016163">
    <property type="entry name" value="Ald_DH_C"/>
</dbReference>
<dbReference type="EMBL" id="VCAO01000001">
    <property type="protein sequence ID" value="TMM50336.1"/>
    <property type="molecule type" value="Genomic_DNA"/>
</dbReference>
<comment type="similarity">
    <text evidence="1 4">Belongs to the aldehyde dehydrogenase family.</text>
</comment>
<dbReference type="InterPro" id="IPR015590">
    <property type="entry name" value="Aldehyde_DH_dom"/>
</dbReference>
<dbReference type="InterPro" id="IPR016162">
    <property type="entry name" value="Ald_DH_N"/>
</dbReference>
<organism evidence="6 7">
    <name type="scientific">Qipengyuania marisflavi</name>
    <dbReference type="NCBI Taxonomy" id="2486356"/>
    <lineage>
        <taxon>Bacteria</taxon>
        <taxon>Pseudomonadati</taxon>
        <taxon>Pseudomonadota</taxon>
        <taxon>Alphaproteobacteria</taxon>
        <taxon>Sphingomonadales</taxon>
        <taxon>Erythrobacteraceae</taxon>
        <taxon>Qipengyuania</taxon>
    </lineage>
</organism>
<dbReference type="PANTHER" id="PTHR42991">
    <property type="entry name" value="ALDEHYDE DEHYDROGENASE"/>
    <property type="match status" value="1"/>
</dbReference>
<dbReference type="InterPro" id="IPR016161">
    <property type="entry name" value="Ald_DH/histidinol_DH"/>
</dbReference>
<dbReference type="PANTHER" id="PTHR42991:SF1">
    <property type="entry name" value="ALDEHYDE DEHYDROGENASE"/>
    <property type="match status" value="1"/>
</dbReference>
<dbReference type="FunFam" id="3.40.605.10:FF:000020">
    <property type="entry name" value="Aldehyde dehydrogenase"/>
    <property type="match status" value="1"/>
</dbReference>
<reference evidence="6 7" key="1">
    <citation type="submission" date="2019-05" db="EMBL/GenBank/DDBJ databases">
        <title>Erythrobacter marisflavi sp. nov., isolated from isolated from water of an estuary environment.</title>
        <authorList>
            <person name="Yoon J.-H."/>
        </authorList>
    </citation>
    <scope>NUCLEOTIDE SEQUENCE [LARGE SCALE GENOMIC DNA]</scope>
    <source>
        <strain evidence="6 7">KEM-5</strain>
    </source>
</reference>
<proteinExistence type="inferred from homology"/>
<dbReference type="GO" id="GO:0008911">
    <property type="term" value="F:lactaldehyde dehydrogenase (NAD+) activity"/>
    <property type="evidence" value="ECO:0007669"/>
    <property type="project" value="TreeGrafter"/>
</dbReference>
<dbReference type="PROSITE" id="PS00687">
    <property type="entry name" value="ALDEHYDE_DEHYDR_GLU"/>
    <property type="match status" value="1"/>
</dbReference>
<evidence type="ECO:0000259" key="5">
    <source>
        <dbReference type="Pfam" id="PF00171"/>
    </source>
</evidence>